<dbReference type="GO" id="GO:0020037">
    <property type="term" value="F:heme binding"/>
    <property type="evidence" value="ECO:0007669"/>
    <property type="project" value="InterPro"/>
</dbReference>
<evidence type="ECO:0008006" key="3">
    <source>
        <dbReference type="Google" id="ProtNLM"/>
    </source>
</evidence>
<name>A0AAU8V1V5_9FLAO</name>
<dbReference type="AlphaFoldDB" id="A0AAU8V1V5"/>
<dbReference type="SUPFAM" id="SSF46626">
    <property type="entry name" value="Cytochrome c"/>
    <property type="match status" value="1"/>
</dbReference>
<sequence length="107" mass="12270">MFIFCISCESRTYDEISEEVSMEERISYVNHIQPIIEQSCIGCHSNGGPAASRPLTNYREVSSRIDRIIDLINRPVGDPQRMPPRSSLSPSQIELFSRWRLNNLAEN</sequence>
<dbReference type="GO" id="GO:0009055">
    <property type="term" value="F:electron transfer activity"/>
    <property type="evidence" value="ECO:0007669"/>
    <property type="project" value="InterPro"/>
</dbReference>
<evidence type="ECO:0000313" key="1">
    <source>
        <dbReference type="EMBL" id="AQX03584.1"/>
    </source>
</evidence>
<organism evidence="1 2">
    <name type="scientific">Elizabethkingia anophelis</name>
    <dbReference type="NCBI Taxonomy" id="1117645"/>
    <lineage>
        <taxon>Bacteria</taxon>
        <taxon>Pseudomonadati</taxon>
        <taxon>Bacteroidota</taxon>
        <taxon>Flavobacteriia</taxon>
        <taxon>Flavobacteriales</taxon>
        <taxon>Weeksellaceae</taxon>
        <taxon>Elizabethkingia</taxon>
    </lineage>
</organism>
<dbReference type="InterPro" id="IPR036909">
    <property type="entry name" value="Cyt_c-like_dom_sf"/>
</dbReference>
<gene>
    <name evidence="1" type="ORF">BBD32_12350</name>
</gene>
<protein>
    <recommendedName>
        <fullName evidence="3">Cytochrome C Planctomycete-type domain-containing protein</fullName>
    </recommendedName>
</protein>
<reference evidence="1 2" key="1">
    <citation type="submission" date="2016-07" db="EMBL/GenBank/DDBJ databases">
        <title>Revisiting the taxonomy of the Elizabethkingia Genus using Whole-Genome Sequencing, Optical Mapping, and MALDI-TOF, along with proposal of three novel Elizabethkingia species: Elizabethkingia bruuniana sp. nov., Elizabethkingia ursingii sp. nov., and Elizabethkingia occulta sp. nov.</title>
        <authorList>
            <person name="Nicholson A.C."/>
        </authorList>
    </citation>
    <scope>NUCLEOTIDE SEQUENCE [LARGE SCALE GENOMIC DNA]</scope>
    <source>
        <strain evidence="1 2">F3201</strain>
    </source>
</reference>
<evidence type="ECO:0000313" key="2">
    <source>
        <dbReference type="Proteomes" id="UP000190848"/>
    </source>
</evidence>
<dbReference type="Proteomes" id="UP000190848">
    <property type="component" value="Chromosome"/>
</dbReference>
<accession>A0AAU8V1V5</accession>
<proteinExistence type="predicted"/>
<dbReference type="EMBL" id="CP016374">
    <property type="protein sequence ID" value="AQX03584.1"/>
    <property type="molecule type" value="Genomic_DNA"/>
</dbReference>